<evidence type="ECO:0000313" key="3">
    <source>
        <dbReference type="Proteomes" id="UP000053647"/>
    </source>
</evidence>
<dbReference type="InterPro" id="IPR046496">
    <property type="entry name" value="DUF6589"/>
</dbReference>
<proteinExistence type="predicted"/>
<dbReference type="Proteomes" id="UP000053647">
    <property type="component" value="Unassembled WGS sequence"/>
</dbReference>
<evidence type="ECO:0000313" key="2">
    <source>
        <dbReference type="EMBL" id="KIJ12991.1"/>
    </source>
</evidence>
<dbReference type="EMBL" id="KN819357">
    <property type="protein sequence ID" value="KIJ12991.1"/>
    <property type="molecule type" value="Genomic_DNA"/>
</dbReference>
<accession>A0A0C9U0A2</accession>
<dbReference type="HOGENOM" id="CLU_009487_6_1_1"/>
<dbReference type="OrthoDB" id="4743193at2759"/>
<dbReference type="AlphaFoldDB" id="A0A0C9U0A2"/>
<organism evidence="2 3">
    <name type="scientific">Paxillus involutus ATCC 200175</name>
    <dbReference type="NCBI Taxonomy" id="664439"/>
    <lineage>
        <taxon>Eukaryota</taxon>
        <taxon>Fungi</taxon>
        <taxon>Dikarya</taxon>
        <taxon>Basidiomycota</taxon>
        <taxon>Agaricomycotina</taxon>
        <taxon>Agaricomycetes</taxon>
        <taxon>Agaricomycetidae</taxon>
        <taxon>Boletales</taxon>
        <taxon>Paxilineae</taxon>
        <taxon>Paxillaceae</taxon>
        <taxon>Paxillus</taxon>
    </lineage>
</organism>
<feature type="domain" description="DUF6589" evidence="1">
    <location>
        <begin position="3"/>
        <end position="319"/>
    </location>
</feature>
<evidence type="ECO:0000259" key="1">
    <source>
        <dbReference type="Pfam" id="PF20231"/>
    </source>
</evidence>
<gene>
    <name evidence="2" type="ORF">PAXINDRAFT_82034</name>
</gene>
<reference evidence="3" key="2">
    <citation type="submission" date="2015-01" db="EMBL/GenBank/DDBJ databases">
        <title>Evolutionary Origins and Diversification of the Mycorrhizal Mutualists.</title>
        <authorList>
            <consortium name="DOE Joint Genome Institute"/>
            <consortium name="Mycorrhizal Genomics Consortium"/>
            <person name="Kohler A."/>
            <person name="Kuo A."/>
            <person name="Nagy L.G."/>
            <person name="Floudas D."/>
            <person name="Copeland A."/>
            <person name="Barry K.W."/>
            <person name="Cichocki N."/>
            <person name="Veneault-Fourrey C."/>
            <person name="LaButti K."/>
            <person name="Lindquist E.A."/>
            <person name="Lipzen A."/>
            <person name="Lundell T."/>
            <person name="Morin E."/>
            <person name="Murat C."/>
            <person name="Riley R."/>
            <person name="Ohm R."/>
            <person name="Sun H."/>
            <person name="Tunlid A."/>
            <person name="Henrissat B."/>
            <person name="Grigoriev I.V."/>
            <person name="Hibbett D.S."/>
            <person name="Martin F."/>
        </authorList>
    </citation>
    <scope>NUCLEOTIDE SEQUENCE [LARGE SCALE GENOMIC DNA]</scope>
    <source>
        <strain evidence="3">ATCC 200175</strain>
    </source>
</reference>
<protein>
    <recommendedName>
        <fullName evidence="1">DUF6589 domain-containing protein</fullName>
    </recommendedName>
</protein>
<dbReference type="Pfam" id="PF20231">
    <property type="entry name" value="DUF6589"/>
    <property type="match status" value="1"/>
</dbReference>
<sequence length="394" mass="45269">MSDFSEYVVLFHGDLGTGERIQAAQQCRSIEGSPWNQMQHVIFVPGLFHLKMACADAIWRIFIQPSAAREDVTSLMQDVGILRPRETGIYVSKPGFRRVHQLIGYDGTCRRLDCWRVEVQVRNREHTSLDAFALSEPSFEDLQEIADNISRKYIGNYQLHRMRNKLASQQDQQYENSLLLNKYFMLYKELSYAMNHGDIGHVESCIVAWILIFKATGKHKYATQMTDFLCSVHFNYPEGLRKAVRYHLLVNPTGQEGKFHAVDWCVELNNLFTKVLNGGTGTNRTVERIILESPLVQVYRNLHTTFQRNFIHAHLTSRHAEANMAKTFYEVCKHLSEHSPHTVKARRKSLYIIPDLMNQGVGLMDEAGAENIEDSSEDDRATFEDIIVEIEVGV</sequence>
<reference evidence="2 3" key="1">
    <citation type="submission" date="2014-06" db="EMBL/GenBank/DDBJ databases">
        <authorList>
            <consortium name="DOE Joint Genome Institute"/>
            <person name="Kuo A."/>
            <person name="Kohler A."/>
            <person name="Nagy L.G."/>
            <person name="Floudas D."/>
            <person name="Copeland A."/>
            <person name="Barry K.W."/>
            <person name="Cichocki N."/>
            <person name="Veneault-Fourrey C."/>
            <person name="LaButti K."/>
            <person name="Lindquist E.A."/>
            <person name="Lipzen A."/>
            <person name="Lundell T."/>
            <person name="Morin E."/>
            <person name="Murat C."/>
            <person name="Sun H."/>
            <person name="Tunlid A."/>
            <person name="Henrissat B."/>
            <person name="Grigoriev I.V."/>
            <person name="Hibbett D.S."/>
            <person name="Martin F."/>
            <person name="Nordberg H.P."/>
            <person name="Cantor M.N."/>
            <person name="Hua S.X."/>
        </authorList>
    </citation>
    <scope>NUCLEOTIDE SEQUENCE [LARGE SCALE GENOMIC DNA]</scope>
    <source>
        <strain evidence="2 3">ATCC 200175</strain>
    </source>
</reference>
<keyword evidence="3" id="KW-1185">Reference proteome</keyword>
<name>A0A0C9U0A2_PAXIN</name>